<protein>
    <recommendedName>
        <fullName evidence="1">protein-ribulosamine 3-kinase</fullName>
        <ecNumber evidence="1">2.7.1.172</ecNumber>
    </recommendedName>
</protein>
<dbReference type="VEuPathDB" id="FungiDB:SAPIO_CDS6368"/>
<dbReference type="KEGG" id="sapo:SAPIO_CDS6368"/>
<evidence type="ECO:0000256" key="2">
    <source>
        <dbReference type="ARBA" id="ARBA00048655"/>
    </source>
</evidence>
<feature type="region of interest" description="Disordered" evidence="3">
    <location>
        <begin position="1"/>
        <end position="36"/>
    </location>
</feature>
<comment type="caution">
    <text evidence="4">The sequence shown here is derived from an EMBL/GenBank/DDBJ whole genome shotgun (WGS) entry which is preliminary data.</text>
</comment>
<dbReference type="PANTHER" id="PTHR12149">
    <property type="entry name" value="FRUCTOSAMINE 3 KINASE-RELATED PROTEIN"/>
    <property type="match status" value="1"/>
</dbReference>
<keyword evidence="5" id="KW-1185">Reference proteome</keyword>
<comment type="catalytic activity">
    <reaction evidence="2">
        <text>N(6)-D-ribulosyl-L-lysyl-[protein] + ATP = N(6)-(3-O-phospho-D-ribulosyl)-L-lysyl-[protein] + ADP + H(+)</text>
        <dbReference type="Rhea" id="RHEA:48432"/>
        <dbReference type="Rhea" id="RHEA-COMP:12103"/>
        <dbReference type="Rhea" id="RHEA-COMP:12104"/>
        <dbReference type="ChEBI" id="CHEBI:15378"/>
        <dbReference type="ChEBI" id="CHEBI:30616"/>
        <dbReference type="ChEBI" id="CHEBI:90418"/>
        <dbReference type="ChEBI" id="CHEBI:90420"/>
        <dbReference type="ChEBI" id="CHEBI:456216"/>
        <dbReference type="EC" id="2.7.1.172"/>
    </reaction>
    <physiologicalReaction direction="left-to-right" evidence="2">
        <dbReference type="Rhea" id="RHEA:48433"/>
    </physiologicalReaction>
</comment>
<dbReference type="EC" id="2.7.1.172" evidence="1"/>
<organism evidence="4 5">
    <name type="scientific">Pseudallescheria apiosperma</name>
    <name type="common">Scedosporium apiospermum</name>
    <dbReference type="NCBI Taxonomy" id="563466"/>
    <lineage>
        <taxon>Eukaryota</taxon>
        <taxon>Fungi</taxon>
        <taxon>Dikarya</taxon>
        <taxon>Ascomycota</taxon>
        <taxon>Pezizomycotina</taxon>
        <taxon>Sordariomycetes</taxon>
        <taxon>Hypocreomycetidae</taxon>
        <taxon>Microascales</taxon>
        <taxon>Microascaceae</taxon>
        <taxon>Scedosporium</taxon>
    </lineage>
</organism>
<dbReference type="OMA" id="CNRFGDE"/>
<sequence length="343" mass="39034">MSAASIGFTSENPTLDPNVRKGEHPSKEEMANPNNSLALPRGCKVLSRRTHGKSFWATTGRIDVELEDRTKQSYFIKILSRDSAKDIVHGEFESMKEIYKVVPTFVPKPIAWGTYESAPETSFFLCDFKEMKGDMPDPIEFAALLAKLHRNSRSPTGKFGFDTTTYAGNLPQMVKWEESWERFFANSLRYALDLEISTKGPDKELEALIPLLFGKVIPRLLRPLETGDRMLKPSLVHGDLWYGNSGINIADGQPLVFDACSFYAHNEYELGQWRPACNKFGPEYIEAYKSCMPISPPEEDFEGRLDLYRLRFDTHVSALFSEDKKLRAQVIGVMRDLVERYGH</sequence>
<dbReference type="Pfam" id="PF03881">
    <property type="entry name" value="Fructosamin_kin"/>
    <property type="match status" value="1"/>
</dbReference>
<dbReference type="Proteomes" id="UP000028545">
    <property type="component" value="Unassembled WGS sequence"/>
</dbReference>
<accession>A0A084G463</accession>
<dbReference type="AlphaFoldDB" id="A0A084G463"/>
<evidence type="ECO:0000256" key="3">
    <source>
        <dbReference type="SAM" id="MobiDB-lite"/>
    </source>
</evidence>
<dbReference type="SUPFAM" id="SSF56112">
    <property type="entry name" value="Protein kinase-like (PK-like)"/>
    <property type="match status" value="1"/>
</dbReference>
<evidence type="ECO:0000256" key="1">
    <source>
        <dbReference type="ARBA" id="ARBA00011961"/>
    </source>
</evidence>
<dbReference type="PANTHER" id="PTHR12149:SF8">
    <property type="entry name" value="PROTEIN-RIBULOSAMINE 3-KINASE"/>
    <property type="match status" value="1"/>
</dbReference>
<evidence type="ECO:0000313" key="4">
    <source>
        <dbReference type="EMBL" id="KEZ42125.1"/>
    </source>
</evidence>
<dbReference type="InterPro" id="IPR011009">
    <property type="entry name" value="Kinase-like_dom_sf"/>
</dbReference>
<dbReference type="GO" id="GO:0102193">
    <property type="term" value="F:protein-ribulosamine 3-kinase activity"/>
    <property type="evidence" value="ECO:0007669"/>
    <property type="project" value="UniProtKB-EC"/>
</dbReference>
<dbReference type="EMBL" id="JOWA01000102">
    <property type="protein sequence ID" value="KEZ42125.1"/>
    <property type="molecule type" value="Genomic_DNA"/>
</dbReference>
<dbReference type="HOGENOM" id="CLU_036517_1_2_1"/>
<name>A0A084G463_PSEDA</name>
<proteinExistence type="predicted"/>
<feature type="compositionally biased region" description="Basic and acidic residues" evidence="3">
    <location>
        <begin position="18"/>
        <end position="30"/>
    </location>
</feature>
<dbReference type="InterPro" id="IPR016477">
    <property type="entry name" value="Fructo-/Ketosamine-3-kinase"/>
</dbReference>
<gene>
    <name evidence="4" type="ORF">SAPIO_CDS6368</name>
</gene>
<dbReference type="OrthoDB" id="5772781at2759"/>
<evidence type="ECO:0000313" key="5">
    <source>
        <dbReference type="Proteomes" id="UP000028545"/>
    </source>
</evidence>
<dbReference type="Gene3D" id="3.90.1200.10">
    <property type="match status" value="1"/>
</dbReference>
<reference evidence="4 5" key="1">
    <citation type="journal article" date="2014" name="Genome Announc.">
        <title>Draft genome sequence of the pathogenic fungus Scedosporium apiospermum.</title>
        <authorList>
            <person name="Vandeputte P."/>
            <person name="Ghamrawi S."/>
            <person name="Rechenmann M."/>
            <person name="Iltis A."/>
            <person name="Giraud S."/>
            <person name="Fleury M."/>
            <person name="Thornton C."/>
            <person name="Delhaes L."/>
            <person name="Meyer W."/>
            <person name="Papon N."/>
            <person name="Bouchara J.P."/>
        </authorList>
    </citation>
    <scope>NUCLEOTIDE SEQUENCE [LARGE SCALE GENOMIC DNA]</scope>
    <source>
        <strain evidence="4 5">IHEM 14462</strain>
    </source>
</reference>
<dbReference type="GeneID" id="27725440"/>
<dbReference type="RefSeq" id="XP_016641924.1">
    <property type="nucleotide sequence ID" value="XM_016788490.1"/>
</dbReference>